<proteinExistence type="predicted"/>
<dbReference type="AlphaFoldDB" id="A0A0E2B7F8"/>
<dbReference type="EMBL" id="AHMY02000011">
    <property type="protein sequence ID" value="EKO17274.1"/>
    <property type="molecule type" value="Genomic_DNA"/>
</dbReference>
<organism evidence="1 2">
    <name type="scientific">Leptospira kirschneri str. H1</name>
    <dbReference type="NCBI Taxonomy" id="1049966"/>
    <lineage>
        <taxon>Bacteria</taxon>
        <taxon>Pseudomonadati</taxon>
        <taxon>Spirochaetota</taxon>
        <taxon>Spirochaetia</taxon>
        <taxon>Leptospirales</taxon>
        <taxon>Leptospiraceae</taxon>
        <taxon>Leptospira</taxon>
    </lineage>
</organism>
<gene>
    <name evidence="1" type="ORF">LEP1GSC081_2276</name>
</gene>
<comment type="caution">
    <text evidence="1">The sequence shown here is derived from an EMBL/GenBank/DDBJ whole genome shotgun (WGS) entry which is preliminary data.</text>
</comment>
<dbReference type="Proteomes" id="UP000006253">
    <property type="component" value="Unassembled WGS sequence"/>
</dbReference>
<evidence type="ECO:0000313" key="2">
    <source>
        <dbReference type="Proteomes" id="UP000006253"/>
    </source>
</evidence>
<protein>
    <submittedName>
        <fullName evidence="1">Uncharacterized protein</fullName>
    </submittedName>
</protein>
<name>A0A0E2B7F8_9LEPT</name>
<reference evidence="1 2" key="1">
    <citation type="submission" date="2012-10" db="EMBL/GenBank/DDBJ databases">
        <authorList>
            <person name="Harkins D.M."/>
            <person name="Durkin A.S."/>
            <person name="Brinkac L.M."/>
            <person name="Selengut J.D."/>
            <person name="Sanka R."/>
            <person name="DePew J."/>
            <person name="Purushe J."/>
            <person name="Peacock S.J."/>
            <person name="Thaipadungpanit J."/>
            <person name="Wuthiekanun V.W."/>
            <person name="Day N.P."/>
            <person name="Vinetz J.M."/>
            <person name="Sutton G.G."/>
            <person name="Nelson W.C."/>
            <person name="Fouts D.E."/>
        </authorList>
    </citation>
    <scope>NUCLEOTIDE SEQUENCE [LARGE SCALE GENOMIC DNA]</scope>
    <source>
        <strain evidence="1 2">H1</strain>
    </source>
</reference>
<accession>A0A0E2B7F8</accession>
<sequence>MVNPENFIRLPSSFRSPEKQKNSLYLIRLKEKIFFYKTIRKV</sequence>
<evidence type="ECO:0000313" key="1">
    <source>
        <dbReference type="EMBL" id="EKO17274.1"/>
    </source>
</evidence>